<dbReference type="Pfam" id="PF08522">
    <property type="entry name" value="BT_3987-like_N"/>
    <property type="match status" value="1"/>
</dbReference>
<feature type="domain" description="BT-3987-like N-terminal" evidence="2">
    <location>
        <begin position="30"/>
        <end position="143"/>
    </location>
</feature>
<reference evidence="3" key="2">
    <citation type="journal article" date="2021" name="PeerJ">
        <title>Extensive microbial diversity within the chicken gut microbiome revealed by metagenomics and culture.</title>
        <authorList>
            <person name="Gilroy R."/>
            <person name="Ravi A."/>
            <person name="Getino M."/>
            <person name="Pursley I."/>
            <person name="Horton D.L."/>
            <person name="Alikhan N.F."/>
            <person name="Baker D."/>
            <person name="Gharbi K."/>
            <person name="Hall N."/>
            <person name="Watson M."/>
            <person name="Adriaenssens E.M."/>
            <person name="Foster-Nyarko E."/>
            <person name="Jarju S."/>
            <person name="Secka A."/>
            <person name="Antonio M."/>
            <person name="Oren A."/>
            <person name="Chaudhuri R.R."/>
            <person name="La Ragione R."/>
            <person name="Hildebrand F."/>
            <person name="Pallen M.J."/>
        </authorList>
    </citation>
    <scope>NUCLEOTIDE SEQUENCE</scope>
    <source>
        <strain evidence="3">F1-3629</strain>
    </source>
</reference>
<proteinExistence type="predicted"/>
<dbReference type="InterPro" id="IPR013728">
    <property type="entry name" value="BT_3987-like_N"/>
</dbReference>
<protein>
    <submittedName>
        <fullName evidence="3">DUF1735 domain-containing protein</fullName>
    </submittedName>
</protein>
<dbReference type="PROSITE" id="PS51257">
    <property type="entry name" value="PROKAR_LIPOPROTEIN"/>
    <property type="match status" value="1"/>
</dbReference>
<dbReference type="Proteomes" id="UP000771749">
    <property type="component" value="Unassembled WGS sequence"/>
</dbReference>
<evidence type="ECO:0000259" key="2">
    <source>
        <dbReference type="Pfam" id="PF08522"/>
    </source>
</evidence>
<dbReference type="Gene3D" id="2.60.40.1740">
    <property type="entry name" value="hypothetical protein (bacova_03559)"/>
    <property type="match status" value="1"/>
</dbReference>
<dbReference type="EMBL" id="JADIMJ010000019">
    <property type="protein sequence ID" value="MBO8453316.1"/>
    <property type="molecule type" value="Genomic_DNA"/>
</dbReference>
<evidence type="ECO:0000313" key="3">
    <source>
        <dbReference type="EMBL" id="MBO8453316.1"/>
    </source>
</evidence>
<evidence type="ECO:0000256" key="1">
    <source>
        <dbReference type="SAM" id="SignalP"/>
    </source>
</evidence>
<accession>A0A940DM27</accession>
<feature type="chain" id="PRO_5037727725" evidence="1">
    <location>
        <begin position="22"/>
        <end position="229"/>
    </location>
</feature>
<comment type="caution">
    <text evidence="3">The sequence shown here is derived from an EMBL/GenBank/DDBJ whole genome shotgun (WGS) entry which is preliminary data.</text>
</comment>
<dbReference type="AlphaFoldDB" id="A0A940DM27"/>
<organism evidence="3 4">
    <name type="scientific">Candidatus Cryptobacteroides gallistercoris</name>
    <dbReference type="NCBI Taxonomy" id="2840765"/>
    <lineage>
        <taxon>Bacteria</taxon>
        <taxon>Pseudomonadati</taxon>
        <taxon>Bacteroidota</taxon>
        <taxon>Bacteroidia</taxon>
        <taxon>Bacteroidales</taxon>
        <taxon>Candidatus Cryptobacteroides</taxon>
    </lineage>
</organism>
<name>A0A940DM27_9BACT</name>
<reference evidence="3" key="1">
    <citation type="submission" date="2020-10" db="EMBL/GenBank/DDBJ databases">
        <authorList>
            <person name="Gilroy R."/>
        </authorList>
    </citation>
    <scope>NUCLEOTIDE SEQUENCE</scope>
    <source>
        <strain evidence="3">F1-3629</strain>
    </source>
</reference>
<keyword evidence="1" id="KW-0732">Signal</keyword>
<feature type="non-terminal residue" evidence="3">
    <location>
        <position position="229"/>
    </location>
</feature>
<evidence type="ECO:0000313" key="4">
    <source>
        <dbReference type="Proteomes" id="UP000771749"/>
    </source>
</evidence>
<sequence>MKINLKYFAAFMALASGLVSCVNPVEPYDAIYITEAQKELELTLSVDEPPASTSFSVSSSVKATENVDVTLAVTPDVIDAYNRKYGKNYVMAPEGTYQLSATTATIEAGYSVSDDIEVSITSLDGYQTGTQYCIPVTIESTSSMTPLEPSRTLFLVIKTPVISKAIMIGSNRYIVPGFKDDQTLSALREVTLEAMVYVNDFCNSDPYISSIMGIEGTCGVRFGDVKVDR</sequence>
<feature type="signal peptide" evidence="1">
    <location>
        <begin position="1"/>
        <end position="21"/>
    </location>
</feature>
<gene>
    <name evidence="3" type="ORF">IAC07_01165</name>
</gene>